<dbReference type="GO" id="GO:0005829">
    <property type="term" value="C:cytosol"/>
    <property type="evidence" value="ECO:0007669"/>
    <property type="project" value="TreeGrafter"/>
</dbReference>
<dbReference type="PANTHER" id="PTHR43094">
    <property type="entry name" value="AMINOTRANSFERASE"/>
    <property type="match status" value="1"/>
</dbReference>
<gene>
    <name evidence="5" type="ORF">SAMEA4029009_CIC11G00000003160</name>
    <name evidence="4" type="ORF">SAMEA4029010_CIC11G00000005905</name>
</gene>
<proteinExistence type="inferred from homology"/>
<reference evidence="6" key="1">
    <citation type="submission" date="2016-10" db="EMBL/GenBank/DDBJ databases">
        <authorList>
            <person name="Geijer C."/>
            <person name="Jareborg N."/>
            <person name="Dainat J."/>
        </authorList>
    </citation>
    <scope>NUCLEOTIDE SEQUENCE [LARGE SCALE GENOMIC DNA]</scope>
    <source>
        <strain evidence="6">PYCC 4715</strain>
    </source>
</reference>
<organism evidence="4 7">
    <name type="scientific">Sungouiella intermedia</name>
    <dbReference type="NCBI Taxonomy" id="45354"/>
    <lineage>
        <taxon>Eukaryota</taxon>
        <taxon>Fungi</taxon>
        <taxon>Dikarya</taxon>
        <taxon>Ascomycota</taxon>
        <taxon>Saccharomycotina</taxon>
        <taxon>Pichiomycetes</taxon>
        <taxon>Metschnikowiaceae</taxon>
        <taxon>Sungouiella</taxon>
    </lineage>
</organism>
<dbReference type="STRING" id="45354.A0A1L0BBG1"/>
<evidence type="ECO:0000256" key="3">
    <source>
        <dbReference type="RuleBase" id="RU003560"/>
    </source>
</evidence>
<dbReference type="Proteomes" id="UP000182259">
    <property type="component" value="Chromosome VII"/>
</dbReference>
<name>A0A1L0BBG1_9ASCO</name>
<dbReference type="SUPFAM" id="SSF53383">
    <property type="entry name" value="PLP-dependent transferases"/>
    <property type="match status" value="1"/>
</dbReference>
<dbReference type="AlphaFoldDB" id="A0A1L0BBG1"/>
<dbReference type="PANTHER" id="PTHR43094:SF1">
    <property type="entry name" value="AMINOTRANSFERASE CLASS-III"/>
    <property type="match status" value="1"/>
</dbReference>
<evidence type="ECO:0000313" key="4">
    <source>
        <dbReference type="EMBL" id="SGZ48972.1"/>
    </source>
</evidence>
<dbReference type="EMBL" id="LT635770">
    <property type="protein sequence ID" value="SGZ58706.1"/>
    <property type="molecule type" value="Genomic_DNA"/>
</dbReference>
<evidence type="ECO:0000256" key="1">
    <source>
        <dbReference type="ARBA" id="ARBA00008954"/>
    </source>
</evidence>
<keyword evidence="7" id="KW-1185">Reference proteome</keyword>
<comment type="similarity">
    <text evidence="1 3">Belongs to the class-III pyridoxal-phosphate-dependent aminotransferase family.</text>
</comment>
<dbReference type="OrthoDB" id="10261433at2759"/>
<dbReference type="InterPro" id="IPR015424">
    <property type="entry name" value="PyrdxlP-dep_Trfase"/>
</dbReference>
<dbReference type="Gene3D" id="3.90.1150.10">
    <property type="entry name" value="Aspartate Aminotransferase, domain 1"/>
    <property type="match status" value="1"/>
</dbReference>
<accession>A0A1L0BBG1</accession>
<reference evidence="4 7" key="2">
    <citation type="submission" date="2016-10" db="EMBL/GenBank/DDBJ databases">
        <authorList>
            <person name="de Groot N.N."/>
        </authorList>
    </citation>
    <scope>NUCLEOTIDE SEQUENCE [LARGE SCALE GENOMIC DNA]</scope>
    <source>
        <strain evidence="4 7">CBS 141442</strain>
        <strain evidence="5">PYCC 4715</strain>
    </source>
</reference>
<evidence type="ECO:0000313" key="6">
    <source>
        <dbReference type="Proteomes" id="UP000182259"/>
    </source>
</evidence>
<dbReference type="Gene3D" id="3.40.640.10">
    <property type="entry name" value="Type I PLP-dependent aspartate aminotransferase-like (Major domain)"/>
    <property type="match status" value="1"/>
</dbReference>
<dbReference type="Proteomes" id="UP000182334">
    <property type="component" value="Chromosome II"/>
</dbReference>
<evidence type="ECO:0000313" key="5">
    <source>
        <dbReference type="EMBL" id="SGZ58706.1"/>
    </source>
</evidence>
<dbReference type="InterPro" id="IPR015421">
    <property type="entry name" value="PyrdxlP-dep_Trfase_major"/>
</dbReference>
<dbReference type="InterPro" id="IPR015422">
    <property type="entry name" value="PyrdxlP-dep_Trfase_small"/>
</dbReference>
<sequence>MTVPEQSTYIFQADVSKPNPNVIEGKGTRIKIEDPETGKVIECLDAMTGAAVGALGWEDPDVPGYFADALKNSTYSFTPLIANKNAEALAKFLIDNSAPGAFAAALFVTSGSEANDNAMKIIRQYFVEKGKPKKTKFLGREYSYHGFTIGAMSISCGSRSDAFKDITLSDEQCPAISVCNPYRDQGDLTTEEYVQKLIDEAEETILKNDPETVASITIETLPGSTLGTIPPPPGYLLGLRKLCDKYDILFHLDEVMCGTGRCSNGKLNCWEEFLEPGQGPDLQSIGKTLGSGYVTIAGVLVSPKIRNTFIAGSSKIFGGQTYASHGINTYVALKIQEKIKRENLSANMYKMGNLMGKLLKEELADSPIVGDVRGTGGFWAIEFVKNKDTKESFPKELDVAHLYSDIALVTGISTMAFQGANKGAGDHVLFAPAFIINEDDVHEIVEKAKLACDTILKKLTAEGHY</sequence>
<protein>
    <submittedName>
        <fullName evidence="5">CIC11C00000003160</fullName>
    </submittedName>
    <submittedName>
        <fullName evidence="4">CIC11C00000005905</fullName>
    </submittedName>
</protein>
<dbReference type="GO" id="GO:0030170">
    <property type="term" value="F:pyridoxal phosphate binding"/>
    <property type="evidence" value="ECO:0007669"/>
    <property type="project" value="InterPro"/>
</dbReference>
<keyword evidence="2 3" id="KW-0663">Pyridoxal phosphate</keyword>
<dbReference type="GO" id="GO:0008483">
    <property type="term" value="F:transaminase activity"/>
    <property type="evidence" value="ECO:0007669"/>
    <property type="project" value="InterPro"/>
</dbReference>
<evidence type="ECO:0000256" key="2">
    <source>
        <dbReference type="ARBA" id="ARBA00022898"/>
    </source>
</evidence>
<dbReference type="Pfam" id="PF00202">
    <property type="entry name" value="Aminotran_3"/>
    <property type="match status" value="1"/>
</dbReference>
<evidence type="ECO:0000313" key="7">
    <source>
        <dbReference type="Proteomes" id="UP000182334"/>
    </source>
</evidence>
<dbReference type="InterPro" id="IPR005814">
    <property type="entry name" value="Aminotrans_3"/>
</dbReference>
<dbReference type="EMBL" id="LT635757">
    <property type="protein sequence ID" value="SGZ48972.1"/>
    <property type="molecule type" value="Genomic_DNA"/>
</dbReference>